<dbReference type="GeneID" id="97308886"/>
<accession>A0A4Y8N9Q4</accession>
<dbReference type="RefSeq" id="WP_134457898.1">
    <property type="nucleotide sequence ID" value="NZ_JBHMFL010000164.1"/>
</dbReference>
<dbReference type="EMBL" id="SNVI01000001">
    <property type="protein sequence ID" value="TFE46425.1"/>
    <property type="molecule type" value="Genomic_DNA"/>
</dbReference>
<name>A0A4Y8N9Q4_9BURK</name>
<gene>
    <name evidence="1" type="ORF">E2553_16150</name>
</gene>
<dbReference type="Gene3D" id="1.10.260.40">
    <property type="entry name" value="lambda repressor-like DNA-binding domains"/>
    <property type="match status" value="1"/>
</dbReference>
<dbReference type="InterPro" id="IPR010982">
    <property type="entry name" value="Lambda_DNA-bd_dom_sf"/>
</dbReference>
<organism evidence="1 2">
    <name type="scientific">Paraburkholderia dipogonis</name>
    <dbReference type="NCBI Taxonomy" id="1211383"/>
    <lineage>
        <taxon>Bacteria</taxon>
        <taxon>Pseudomonadati</taxon>
        <taxon>Pseudomonadota</taxon>
        <taxon>Betaproteobacteria</taxon>
        <taxon>Burkholderiales</taxon>
        <taxon>Burkholderiaceae</taxon>
        <taxon>Paraburkholderia</taxon>
    </lineage>
</organism>
<dbReference type="GO" id="GO:0003677">
    <property type="term" value="F:DNA binding"/>
    <property type="evidence" value="ECO:0007669"/>
    <property type="project" value="InterPro"/>
</dbReference>
<protein>
    <submittedName>
        <fullName evidence="1">Uncharacterized protein</fullName>
    </submittedName>
</protein>
<comment type="caution">
    <text evidence="1">The sequence shown here is derived from an EMBL/GenBank/DDBJ whole genome shotgun (WGS) entry which is preliminary data.</text>
</comment>
<sequence length="126" mass="13770">MDIATLRNVLDHRVEISPVTGRPRFKAMHNDVLFYIERLGGSAKAAAALGVFHADVELWIDEHHVPQPFADQIHKLTGAYVSLIREPPTVVIGDACVWPPVRSGDIQMKLGLPPLAENGSTTLAGR</sequence>
<dbReference type="Proteomes" id="UP000297385">
    <property type="component" value="Unassembled WGS sequence"/>
</dbReference>
<reference evidence="1 2" key="1">
    <citation type="submission" date="2019-03" db="EMBL/GenBank/DDBJ databases">
        <title>Complete Genome Sequence of Paraburkholderia dipogonis ICMP 19430T, a Nitrogen-fixing Symbiont of the South African Invasive Legume Dipogon lignosus in New Zealand.</title>
        <authorList>
            <person name="De Meyer S.E."/>
        </authorList>
    </citation>
    <scope>NUCLEOTIDE SEQUENCE [LARGE SCALE GENOMIC DNA]</scope>
    <source>
        <strain evidence="1 2">ICMP 19430</strain>
    </source>
</reference>
<evidence type="ECO:0000313" key="1">
    <source>
        <dbReference type="EMBL" id="TFE46425.1"/>
    </source>
</evidence>
<dbReference type="AlphaFoldDB" id="A0A4Y8N9Q4"/>
<evidence type="ECO:0000313" key="2">
    <source>
        <dbReference type="Proteomes" id="UP000297385"/>
    </source>
</evidence>
<proteinExistence type="predicted"/>